<proteinExistence type="predicted"/>
<evidence type="ECO:0000313" key="1">
    <source>
        <dbReference type="EMBL" id="KAJ9065798.1"/>
    </source>
</evidence>
<sequence>MNGFQFIHHLSRSQTRRLEYHPRPTPMDYQPGPDPGMAGIPYDSPAPPIPQPYNHSRAGMNILTILSLAKVIVFNLGAYLPLAAGLLYLTRSAPFLYWALVTRYPDGLSSPLAPWYMTASGHDILTLPAILESLMSGKGVLLGIGGIPNCHLAQWFSSVELGTIPC</sequence>
<name>A0ACC2STS3_9FUNG</name>
<organism evidence="1 2">
    <name type="scientific">Entomophthora muscae</name>
    <dbReference type="NCBI Taxonomy" id="34485"/>
    <lineage>
        <taxon>Eukaryota</taxon>
        <taxon>Fungi</taxon>
        <taxon>Fungi incertae sedis</taxon>
        <taxon>Zoopagomycota</taxon>
        <taxon>Entomophthoromycotina</taxon>
        <taxon>Entomophthoromycetes</taxon>
        <taxon>Entomophthorales</taxon>
        <taxon>Entomophthoraceae</taxon>
        <taxon>Entomophthora</taxon>
    </lineage>
</organism>
<accession>A0ACC2STS3</accession>
<evidence type="ECO:0000313" key="2">
    <source>
        <dbReference type="Proteomes" id="UP001165960"/>
    </source>
</evidence>
<gene>
    <name evidence="1" type="ORF">DSO57_1016008</name>
</gene>
<keyword evidence="2" id="KW-1185">Reference proteome</keyword>
<dbReference type="EMBL" id="QTSX02004324">
    <property type="protein sequence ID" value="KAJ9065798.1"/>
    <property type="molecule type" value="Genomic_DNA"/>
</dbReference>
<reference evidence="1" key="1">
    <citation type="submission" date="2022-04" db="EMBL/GenBank/DDBJ databases">
        <title>Genome of the entomopathogenic fungus Entomophthora muscae.</title>
        <authorList>
            <person name="Elya C."/>
            <person name="Lovett B.R."/>
            <person name="Lee E."/>
            <person name="Macias A.M."/>
            <person name="Hajek A.E."/>
            <person name="De Bivort B.L."/>
            <person name="Kasson M.T."/>
            <person name="De Fine Licht H.H."/>
            <person name="Stajich J.E."/>
        </authorList>
    </citation>
    <scope>NUCLEOTIDE SEQUENCE</scope>
    <source>
        <strain evidence="1">Berkeley</strain>
    </source>
</reference>
<protein>
    <submittedName>
        <fullName evidence="1">Uncharacterized protein</fullName>
    </submittedName>
</protein>
<comment type="caution">
    <text evidence="1">The sequence shown here is derived from an EMBL/GenBank/DDBJ whole genome shotgun (WGS) entry which is preliminary data.</text>
</comment>
<dbReference type="Proteomes" id="UP001165960">
    <property type="component" value="Unassembled WGS sequence"/>
</dbReference>